<name>A0ABT4TSX8_9ACTN</name>
<dbReference type="InterPro" id="IPR002035">
    <property type="entry name" value="VWF_A"/>
</dbReference>
<dbReference type="PROSITE" id="PS50234">
    <property type="entry name" value="VWFA"/>
    <property type="match status" value="1"/>
</dbReference>
<gene>
    <name evidence="3" type="ORF">O4U47_22285</name>
</gene>
<sequence length="575" mass="61099">MSSGRHRIERRGGSRARKALTSPLGLTAIAVAVIAAASLAVPAALRMADCGETRYLRISSTLSMAPLMRQAADEFNGRQASYDGVCVLAQADETAPHRIMTELSGGPGGSTVRPDVWVPESSAWVELARVSESGAQTVETEPRSLAASPVVLAAPEGAEGLEASGGSAWDLLLPDGRDPDRPMVMVDPNRGVDGMAAMHAVRRELGTGDDADTAMTDFVRDVQLDTAFGEIDPAGLFPASGSGDPENAPLAVLPEQAVAAYNTGSPETPLRALYPPEGTVMLDYPFVATGDDPRMRRAADDLYGILQQPAYRERMREYGFRDPDGTAARPLADTAGIEAEVPETHDDLTGDALLTSLDDWNRLSMQSRTIVLADVSEAMAEDLNGGPSRLEVTRGAAETGLALFPDQTDMGLWLMSEEFGADGREVGSPPGPLEEAVGDGGSTRREELQEVARDIEVAGGGSRLYDNILDAYREVEEGYDEDRINSVIVLTAGSDGGSSDISHDELVAELQDRFDPERPVTMFIIAFGAQSDREELAEIARATSGTLSVTDDPGEIGDIFLSSISRRLCVPDCGT</sequence>
<accession>A0ABT4TSX8</accession>
<dbReference type="RefSeq" id="WP_270679881.1">
    <property type="nucleotide sequence ID" value="NZ_JAQFWP010000050.1"/>
</dbReference>
<dbReference type="InterPro" id="IPR036465">
    <property type="entry name" value="vWFA_dom_sf"/>
</dbReference>
<comment type="caution">
    <text evidence="3">The sequence shown here is derived from an EMBL/GenBank/DDBJ whole genome shotgun (WGS) entry which is preliminary data.</text>
</comment>
<organism evidence="3 4">
    <name type="scientific">Nocardiopsis suaedae</name>
    <dbReference type="NCBI Taxonomy" id="3018444"/>
    <lineage>
        <taxon>Bacteria</taxon>
        <taxon>Bacillati</taxon>
        <taxon>Actinomycetota</taxon>
        <taxon>Actinomycetes</taxon>
        <taxon>Streptosporangiales</taxon>
        <taxon>Nocardiopsidaceae</taxon>
        <taxon>Nocardiopsis</taxon>
    </lineage>
</organism>
<reference evidence="3" key="1">
    <citation type="submission" date="2023-01" db="EMBL/GenBank/DDBJ databases">
        <title>Draft genome sequence of Nocardiopsis sp. LSu2-4 isolated from halophytes.</title>
        <authorList>
            <person name="Duangmal K."/>
            <person name="Chantavorakit T."/>
        </authorList>
    </citation>
    <scope>NUCLEOTIDE SEQUENCE</scope>
    <source>
        <strain evidence="3">LSu2-4</strain>
    </source>
</reference>
<evidence type="ECO:0000256" key="1">
    <source>
        <dbReference type="SAM" id="MobiDB-lite"/>
    </source>
</evidence>
<dbReference type="Proteomes" id="UP001165685">
    <property type="component" value="Unassembled WGS sequence"/>
</dbReference>
<feature type="region of interest" description="Disordered" evidence="1">
    <location>
        <begin position="424"/>
        <end position="443"/>
    </location>
</feature>
<evidence type="ECO:0000313" key="4">
    <source>
        <dbReference type="Proteomes" id="UP001165685"/>
    </source>
</evidence>
<evidence type="ECO:0000313" key="3">
    <source>
        <dbReference type="EMBL" id="MDA2807252.1"/>
    </source>
</evidence>
<dbReference type="Gene3D" id="3.40.50.410">
    <property type="entry name" value="von Willebrand factor, type A domain"/>
    <property type="match status" value="1"/>
</dbReference>
<protein>
    <submittedName>
        <fullName evidence="3">Substrate-binding and VWA domain-containing protein</fullName>
    </submittedName>
</protein>
<dbReference type="SMART" id="SM00327">
    <property type="entry name" value="VWA"/>
    <property type="match status" value="1"/>
</dbReference>
<dbReference type="EMBL" id="JAQFWP010000050">
    <property type="protein sequence ID" value="MDA2807252.1"/>
    <property type="molecule type" value="Genomic_DNA"/>
</dbReference>
<dbReference type="Pfam" id="PF00092">
    <property type="entry name" value="VWA"/>
    <property type="match status" value="1"/>
</dbReference>
<feature type="domain" description="VWFA" evidence="2">
    <location>
        <begin position="368"/>
        <end position="564"/>
    </location>
</feature>
<keyword evidence="4" id="KW-1185">Reference proteome</keyword>
<dbReference type="Pfam" id="PF13531">
    <property type="entry name" value="SBP_bac_11"/>
    <property type="match status" value="1"/>
</dbReference>
<dbReference type="SUPFAM" id="SSF53300">
    <property type="entry name" value="vWA-like"/>
    <property type="match status" value="1"/>
</dbReference>
<proteinExistence type="predicted"/>
<evidence type="ECO:0000259" key="2">
    <source>
        <dbReference type="PROSITE" id="PS50234"/>
    </source>
</evidence>